<proteinExistence type="predicted"/>
<dbReference type="InterPro" id="IPR007137">
    <property type="entry name" value="DUF348"/>
</dbReference>
<dbReference type="InterPro" id="IPR051933">
    <property type="entry name" value="Resuscitation_pf_RpfB"/>
</dbReference>
<dbReference type="Pfam" id="PF03990">
    <property type="entry name" value="DUF348"/>
    <property type="match status" value="1"/>
</dbReference>
<name>U7UIR4_9FIRM</name>
<dbReference type="Pfam" id="PF06725">
    <property type="entry name" value="3D"/>
    <property type="match status" value="1"/>
</dbReference>
<dbReference type="PATRIC" id="fig|1111454.3.peg.1623"/>
<sequence>MQTRYFRPISRMYALLIGLLAVVLLTGFIDKGRSVIIDADGRQETVYTHAVNAAALLREANISVAAEDEVELSTTTLEDGSVITIRRAVPVTLVYKGEKRLVATGKRTVAEVLPQYGYDRENYRAYEDANGPVQKNMTIHIGSLSRKVITEDAVVPFAIESIPDEDLGQGEEKVLQQGVNGRKRVQSAIISLDGKAVGREVLHTELITEMQPLIRHVGTKATVEINTGTITKYSKVLTMEATAYLPTDGNGAGLTKLETRARYGEIAVDPNVIPLGTTVFIPGYGIATAEDTGGDILGNRIDLCMEDYTACMAFGRRTVLVYILE</sequence>
<dbReference type="Gene3D" id="2.40.40.10">
    <property type="entry name" value="RlpA-like domain"/>
    <property type="match status" value="1"/>
</dbReference>
<evidence type="ECO:0000313" key="4">
    <source>
        <dbReference type="EMBL" id="ERT58373.1"/>
    </source>
</evidence>
<dbReference type="eggNOG" id="COG3583">
    <property type="taxonomic scope" value="Bacteria"/>
</dbReference>
<dbReference type="SMART" id="SM01208">
    <property type="entry name" value="G5"/>
    <property type="match status" value="1"/>
</dbReference>
<evidence type="ECO:0000313" key="5">
    <source>
        <dbReference type="Proteomes" id="UP000017090"/>
    </source>
</evidence>
<keyword evidence="2" id="KW-0812">Transmembrane</keyword>
<organism evidence="4 5">
    <name type="scientific">Megasphaera vaginalis</name>
    <name type="common">ex Srinivasan et al. 2021</name>
    <dbReference type="NCBI Taxonomy" id="1111454"/>
    <lineage>
        <taxon>Bacteria</taxon>
        <taxon>Bacillati</taxon>
        <taxon>Bacillota</taxon>
        <taxon>Negativicutes</taxon>
        <taxon>Veillonellales</taxon>
        <taxon>Veillonellaceae</taxon>
        <taxon>Megasphaera</taxon>
    </lineage>
</organism>
<dbReference type="PROSITE" id="PS51109">
    <property type="entry name" value="G5"/>
    <property type="match status" value="1"/>
</dbReference>
<dbReference type="GO" id="GO:0009254">
    <property type="term" value="P:peptidoglycan turnover"/>
    <property type="evidence" value="ECO:0007669"/>
    <property type="project" value="InterPro"/>
</dbReference>
<keyword evidence="2" id="KW-1133">Transmembrane helix</keyword>
<dbReference type="InterPro" id="IPR010611">
    <property type="entry name" value="3D_dom"/>
</dbReference>
<evidence type="ECO:0000259" key="3">
    <source>
        <dbReference type="PROSITE" id="PS51109"/>
    </source>
</evidence>
<dbReference type="AlphaFoldDB" id="U7UIR4"/>
<reference evidence="4 5" key="1">
    <citation type="submission" date="2013-09" db="EMBL/GenBank/DDBJ databases">
        <authorList>
            <person name="Durkin A.S."/>
            <person name="Haft D.R."/>
            <person name="McCorrison J."/>
            <person name="Torralba M."/>
            <person name="Gillis M."/>
            <person name="Haft D.H."/>
            <person name="Methe B."/>
            <person name="Sutton G."/>
            <person name="Nelson K.E."/>
        </authorList>
    </citation>
    <scope>NUCLEOTIDE SEQUENCE [LARGE SCALE GENOMIC DNA]</scope>
    <source>
        <strain evidence="4 5">BV3C16-1</strain>
    </source>
</reference>
<dbReference type="InterPro" id="IPR036908">
    <property type="entry name" value="RlpA-like_sf"/>
</dbReference>
<dbReference type="STRING" id="1111454.HMPREF1250_1077"/>
<dbReference type="OrthoDB" id="9798935at2"/>
<feature type="transmembrane region" description="Helical" evidence="2">
    <location>
        <begin position="12"/>
        <end position="29"/>
    </location>
</feature>
<dbReference type="RefSeq" id="WP_023054093.1">
    <property type="nucleotide sequence ID" value="NZ_AWXA01000043.1"/>
</dbReference>
<feature type="domain" description="G5" evidence="3">
    <location>
        <begin position="141"/>
        <end position="221"/>
    </location>
</feature>
<comment type="caution">
    <text evidence="4">The sequence shown here is derived from an EMBL/GenBank/DDBJ whole genome shotgun (WGS) entry which is preliminary data.</text>
</comment>
<protein>
    <submittedName>
        <fullName evidence="4">G5 domain protein</fullName>
    </submittedName>
</protein>
<evidence type="ECO:0000256" key="1">
    <source>
        <dbReference type="ARBA" id="ARBA00022729"/>
    </source>
</evidence>
<dbReference type="InterPro" id="IPR011098">
    <property type="entry name" value="G5_dom"/>
</dbReference>
<dbReference type="SUPFAM" id="SSF50685">
    <property type="entry name" value="Barwin-like endoglucanases"/>
    <property type="match status" value="1"/>
</dbReference>
<dbReference type="EMBL" id="AWXA01000043">
    <property type="protein sequence ID" value="ERT58373.1"/>
    <property type="molecule type" value="Genomic_DNA"/>
</dbReference>
<dbReference type="CDD" id="cd22786">
    <property type="entry name" value="DPBB_YuiC-like"/>
    <property type="match status" value="1"/>
</dbReference>
<dbReference type="Gene3D" id="2.20.230.10">
    <property type="entry name" value="Resuscitation-promoting factor rpfb"/>
    <property type="match status" value="1"/>
</dbReference>
<dbReference type="PANTHER" id="PTHR39160:SF4">
    <property type="entry name" value="RESUSCITATION-PROMOTING FACTOR RPFB"/>
    <property type="match status" value="1"/>
</dbReference>
<dbReference type="eggNOG" id="COG3584">
    <property type="taxonomic scope" value="Bacteria"/>
</dbReference>
<dbReference type="Pfam" id="PF07501">
    <property type="entry name" value="G5"/>
    <property type="match status" value="1"/>
</dbReference>
<gene>
    <name evidence="4" type="ORF">HMPREF1250_1077</name>
</gene>
<keyword evidence="1" id="KW-0732">Signal</keyword>
<dbReference type="GO" id="GO:0004553">
    <property type="term" value="F:hydrolase activity, hydrolyzing O-glycosyl compounds"/>
    <property type="evidence" value="ECO:0007669"/>
    <property type="project" value="InterPro"/>
</dbReference>
<accession>U7UIR4</accession>
<dbReference type="GO" id="GO:0019867">
    <property type="term" value="C:outer membrane"/>
    <property type="evidence" value="ECO:0007669"/>
    <property type="project" value="InterPro"/>
</dbReference>
<dbReference type="Proteomes" id="UP000017090">
    <property type="component" value="Unassembled WGS sequence"/>
</dbReference>
<keyword evidence="5" id="KW-1185">Reference proteome</keyword>
<evidence type="ECO:0000256" key="2">
    <source>
        <dbReference type="SAM" id="Phobius"/>
    </source>
</evidence>
<dbReference type="PANTHER" id="PTHR39160">
    <property type="entry name" value="CELL WALL-BINDING PROTEIN YOCH"/>
    <property type="match status" value="1"/>
</dbReference>
<keyword evidence="2" id="KW-0472">Membrane</keyword>